<name>A0ABW8MXW4_9BURK</name>
<reference evidence="1 2" key="1">
    <citation type="submission" date="2024-10" db="EMBL/GenBank/DDBJ databases">
        <authorList>
            <person name="Deangelis K."/>
            <person name="Huntemann M."/>
            <person name="Clum A."/>
            <person name="Wang J."/>
            <person name="Palaniappan K."/>
            <person name="Ritter S."/>
            <person name="Chen I.-M."/>
            <person name="Stamatis D."/>
            <person name="Reddy T."/>
            <person name="O'Malley R."/>
            <person name="Daum C."/>
            <person name="Ng V."/>
            <person name="Ivanova N."/>
            <person name="Kyrpides N."/>
            <person name="Woyke T."/>
        </authorList>
    </citation>
    <scope>NUCLEOTIDE SEQUENCE [LARGE SCALE GENOMIC DNA]</scope>
    <source>
        <strain evidence="1 2">GAS97</strain>
    </source>
</reference>
<dbReference type="RefSeq" id="WP_404614965.1">
    <property type="nucleotide sequence ID" value="NZ_JBIYDN010000054.1"/>
</dbReference>
<evidence type="ECO:0000313" key="1">
    <source>
        <dbReference type="EMBL" id="MFK4448568.1"/>
    </source>
</evidence>
<sequence>MKISSYSNGSTDSYGIVEGETIIDLGASQDSRQPSLHLAIAAGLSADSVGARGRTFALKDVILRPPIPDPHKIICVGLNYRAHAAEGGFELPAFPSVFM</sequence>
<dbReference type="Proteomes" id="UP001620514">
    <property type="component" value="Unassembled WGS sequence"/>
</dbReference>
<dbReference type="InterPro" id="IPR036663">
    <property type="entry name" value="Fumarylacetoacetase_C_sf"/>
</dbReference>
<keyword evidence="2" id="KW-1185">Reference proteome</keyword>
<gene>
    <name evidence="1" type="ORF">ABH943_008612</name>
</gene>
<dbReference type="EMBL" id="JBIYDN010000054">
    <property type="protein sequence ID" value="MFK4448568.1"/>
    <property type="molecule type" value="Genomic_DNA"/>
</dbReference>
<proteinExistence type="predicted"/>
<dbReference type="Gene3D" id="3.90.850.10">
    <property type="entry name" value="Fumarylacetoacetase-like, C-terminal domain"/>
    <property type="match status" value="1"/>
</dbReference>
<comment type="caution">
    <text evidence="1">The sequence shown here is derived from an EMBL/GenBank/DDBJ whole genome shotgun (WGS) entry which is preliminary data.</text>
</comment>
<protein>
    <submittedName>
        <fullName evidence="1">2-keto-4-pentenoate hydratase/2-oxohepta-3-ene-1,7-dioic acid hydratase in catechol pathway</fullName>
    </submittedName>
</protein>
<dbReference type="SUPFAM" id="SSF56529">
    <property type="entry name" value="FAH"/>
    <property type="match status" value="1"/>
</dbReference>
<reference evidence="1 2" key="2">
    <citation type="submission" date="2024-11" db="EMBL/GenBank/DDBJ databases">
        <title>Using genomics to understand microbial adaptation to soil warming.</title>
        <authorList>
            <person name="Deangelis K.M. PhD."/>
        </authorList>
    </citation>
    <scope>NUCLEOTIDE SEQUENCE [LARGE SCALE GENOMIC DNA]</scope>
    <source>
        <strain evidence="1 2">GAS97</strain>
    </source>
</reference>
<evidence type="ECO:0000313" key="2">
    <source>
        <dbReference type="Proteomes" id="UP001620514"/>
    </source>
</evidence>
<accession>A0ABW8MXW4</accession>
<organism evidence="1 2">
    <name type="scientific">Caballeronia udeis</name>
    <dbReference type="NCBI Taxonomy" id="1232866"/>
    <lineage>
        <taxon>Bacteria</taxon>
        <taxon>Pseudomonadati</taxon>
        <taxon>Pseudomonadota</taxon>
        <taxon>Betaproteobacteria</taxon>
        <taxon>Burkholderiales</taxon>
        <taxon>Burkholderiaceae</taxon>
        <taxon>Caballeronia</taxon>
    </lineage>
</organism>